<evidence type="ECO:0000313" key="3">
    <source>
        <dbReference type="Proteomes" id="UP000053989"/>
    </source>
</evidence>
<dbReference type="EMBL" id="KN822088">
    <property type="protein sequence ID" value="KIM58289.1"/>
    <property type="molecule type" value="Genomic_DNA"/>
</dbReference>
<feature type="domain" description="Fungal-type protein kinase" evidence="1">
    <location>
        <begin position="12"/>
        <end position="129"/>
    </location>
</feature>
<dbReference type="Proteomes" id="UP000053989">
    <property type="component" value="Unassembled WGS sequence"/>
</dbReference>
<dbReference type="Pfam" id="PF17667">
    <property type="entry name" value="Pkinase_fungal"/>
    <property type="match status" value="1"/>
</dbReference>
<dbReference type="AlphaFoldDB" id="A0A0C3DQ09"/>
<organism evidence="2 3">
    <name type="scientific">Scleroderma citrinum Foug A</name>
    <dbReference type="NCBI Taxonomy" id="1036808"/>
    <lineage>
        <taxon>Eukaryota</taxon>
        <taxon>Fungi</taxon>
        <taxon>Dikarya</taxon>
        <taxon>Basidiomycota</taxon>
        <taxon>Agaricomycotina</taxon>
        <taxon>Agaricomycetes</taxon>
        <taxon>Agaricomycetidae</taxon>
        <taxon>Boletales</taxon>
        <taxon>Sclerodermatineae</taxon>
        <taxon>Sclerodermataceae</taxon>
        <taxon>Scleroderma</taxon>
    </lineage>
</organism>
<name>A0A0C3DQ09_9AGAM</name>
<feature type="non-terminal residue" evidence="2">
    <location>
        <position position="129"/>
    </location>
</feature>
<dbReference type="InterPro" id="IPR040976">
    <property type="entry name" value="Pkinase_fungal"/>
</dbReference>
<evidence type="ECO:0000313" key="2">
    <source>
        <dbReference type="EMBL" id="KIM58289.1"/>
    </source>
</evidence>
<evidence type="ECO:0000259" key="1">
    <source>
        <dbReference type="Pfam" id="PF17667"/>
    </source>
</evidence>
<reference evidence="2 3" key="1">
    <citation type="submission" date="2014-04" db="EMBL/GenBank/DDBJ databases">
        <authorList>
            <consortium name="DOE Joint Genome Institute"/>
            <person name="Kuo A."/>
            <person name="Kohler A."/>
            <person name="Nagy L.G."/>
            <person name="Floudas D."/>
            <person name="Copeland A."/>
            <person name="Barry K.W."/>
            <person name="Cichocki N."/>
            <person name="Veneault-Fourrey C."/>
            <person name="LaButti K."/>
            <person name="Lindquist E.A."/>
            <person name="Lipzen A."/>
            <person name="Lundell T."/>
            <person name="Morin E."/>
            <person name="Murat C."/>
            <person name="Sun H."/>
            <person name="Tunlid A."/>
            <person name="Henrissat B."/>
            <person name="Grigoriev I.V."/>
            <person name="Hibbett D.S."/>
            <person name="Martin F."/>
            <person name="Nordberg H.P."/>
            <person name="Cantor M.N."/>
            <person name="Hua S.X."/>
        </authorList>
    </citation>
    <scope>NUCLEOTIDE SEQUENCE [LARGE SCALE GENOMIC DNA]</scope>
    <source>
        <strain evidence="2 3">Foug A</strain>
    </source>
</reference>
<gene>
    <name evidence="2" type="ORF">SCLCIDRAFT_66711</name>
</gene>
<dbReference type="InParanoid" id="A0A0C3DQ09"/>
<feature type="non-terminal residue" evidence="2">
    <location>
        <position position="1"/>
    </location>
</feature>
<dbReference type="HOGENOM" id="CLU_147771_0_0_1"/>
<reference evidence="3" key="2">
    <citation type="submission" date="2015-01" db="EMBL/GenBank/DDBJ databases">
        <title>Evolutionary Origins and Diversification of the Mycorrhizal Mutualists.</title>
        <authorList>
            <consortium name="DOE Joint Genome Institute"/>
            <consortium name="Mycorrhizal Genomics Consortium"/>
            <person name="Kohler A."/>
            <person name="Kuo A."/>
            <person name="Nagy L.G."/>
            <person name="Floudas D."/>
            <person name="Copeland A."/>
            <person name="Barry K.W."/>
            <person name="Cichocki N."/>
            <person name="Veneault-Fourrey C."/>
            <person name="LaButti K."/>
            <person name="Lindquist E.A."/>
            <person name="Lipzen A."/>
            <person name="Lundell T."/>
            <person name="Morin E."/>
            <person name="Murat C."/>
            <person name="Riley R."/>
            <person name="Ohm R."/>
            <person name="Sun H."/>
            <person name="Tunlid A."/>
            <person name="Henrissat B."/>
            <person name="Grigoriev I.V."/>
            <person name="Hibbett D.S."/>
            <person name="Martin F."/>
        </authorList>
    </citation>
    <scope>NUCLEOTIDE SEQUENCE [LARGE SCALE GENOMIC DNA]</scope>
    <source>
        <strain evidence="3">Foug A</strain>
    </source>
</reference>
<keyword evidence="3" id="KW-1185">Reference proteome</keyword>
<accession>A0A0C3DQ09</accession>
<proteinExistence type="predicted"/>
<protein>
    <recommendedName>
        <fullName evidence="1">Fungal-type protein kinase domain-containing protein</fullName>
    </recommendedName>
</protein>
<dbReference type="OrthoDB" id="5592585at2759"/>
<sequence>YYIGGRPPCPYSLIGRSTRAWKVFNLVMKWVVFLKDTWRINTDDIDPEGETYRKLHDHDVPNIATVEASGDVSHRTVTQSLTHEPWSKVKETITGHIHYRLVLKEVGNQLDKFCCTWELVTAVRDSIRG</sequence>